<feature type="chain" id="PRO_5032492622" evidence="1">
    <location>
        <begin position="29"/>
        <end position="331"/>
    </location>
</feature>
<feature type="signal peptide" evidence="1">
    <location>
        <begin position="1"/>
        <end position="28"/>
    </location>
</feature>
<dbReference type="KEGG" id="trc:DYE49_00055"/>
<reference evidence="2 3" key="1">
    <citation type="submission" date="2018-08" db="EMBL/GenBank/DDBJ databases">
        <title>The first complete genome of Treponema rectale (CHPAT), a commensal spirochete of the bovine rectum.</title>
        <authorList>
            <person name="Staton G.J."/>
            <person name="Clegg S.R."/>
            <person name="Carter S.D."/>
            <person name="Radford A.D."/>
            <person name="Darby A."/>
            <person name="Hall N."/>
            <person name="Birtles R.J."/>
            <person name="Evans N.J."/>
        </authorList>
    </citation>
    <scope>NUCLEOTIDE SEQUENCE [LARGE SCALE GENOMIC DNA]</scope>
    <source>
        <strain evidence="2 3">CHPA</strain>
    </source>
</reference>
<dbReference type="Proteomes" id="UP000593591">
    <property type="component" value="Chromosome"/>
</dbReference>
<evidence type="ECO:0000313" key="3">
    <source>
        <dbReference type="Proteomes" id="UP000593591"/>
    </source>
</evidence>
<evidence type="ECO:0000256" key="1">
    <source>
        <dbReference type="SAM" id="SignalP"/>
    </source>
</evidence>
<dbReference type="EMBL" id="CP031517">
    <property type="protein sequence ID" value="QOS38932.1"/>
    <property type="molecule type" value="Genomic_DNA"/>
</dbReference>
<dbReference type="AlphaFoldDB" id="A0A7M1XLC8"/>
<name>A0A7M1XLC8_9SPIR</name>
<protein>
    <submittedName>
        <fullName evidence="2">Uncharacterized protein</fullName>
    </submittedName>
</protein>
<proteinExistence type="predicted"/>
<evidence type="ECO:0000313" key="2">
    <source>
        <dbReference type="EMBL" id="QOS38932.1"/>
    </source>
</evidence>
<gene>
    <name evidence="2" type="ORF">DYE49_00055</name>
</gene>
<accession>A0A7M1XLC8</accession>
<sequence length="331" mass="35413">MPMKINCKKLITSAMLTLIGASMVGSVAGTVAWYQYSTRASAAYVGTSTKCSEKLQVVVGTKDEAANKNDDAWKTRLDVADITGYIASQDGQNATTAAQVTPVTAGNQKKDAALNTLKAHPVYNYTKYSAWQDAEATDYVTFPLTFRVVDVDGGSPASTLAQDMDLYLQDLLIQAHGTNPTGKGNISDAIRVHFATTEDPAKYWLFSNKGETIDTCGELDLDGDTHPDAVSDRGTNYSFEDTTTLTYGDANSKEEAYKLADVKATDTNGALTGGQAIGKIASGTTLTINVTIWLEGWQKFGTSGKESAMWDPATYIGAMFDVGMTFAVTTI</sequence>
<organism evidence="2 3">
    <name type="scientific">Treponema rectale</name>
    <dbReference type="NCBI Taxonomy" id="744512"/>
    <lineage>
        <taxon>Bacteria</taxon>
        <taxon>Pseudomonadati</taxon>
        <taxon>Spirochaetota</taxon>
        <taxon>Spirochaetia</taxon>
        <taxon>Spirochaetales</taxon>
        <taxon>Treponemataceae</taxon>
        <taxon>Treponema</taxon>
    </lineage>
</organism>
<keyword evidence="1" id="KW-0732">Signal</keyword>